<keyword evidence="2" id="KW-0472">Membrane</keyword>
<keyword evidence="4" id="KW-1185">Reference proteome</keyword>
<gene>
    <name evidence="3" type="ORF">MUN33_11265</name>
</gene>
<evidence type="ECO:0000313" key="3">
    <source>
        <dbReference type="EMBL" id="MCJ7859283.1"/>
    </source>
</evidence>
<evidence type="ECO:0000256" key="1">
    <source>
        <dbReference type="SAM" id="MobiDB-lite"/>
    </source>
</evidence>
<sequence length="150" mass="16130">MTEQKRTTKWSQPWFIRRACYAIVGLVLLALAGLGFIEEGQIDSIAASPILGTAIAWMAAAKTHPGSDSTTTNEDLEVSQRARAELQTQITALQSQIGEQVQSALSGVVDALPDRVQDAVRRVYDEPYGRHDAAAPEPDPAGPGRYPGSL</sequence>
<dbReference type="RefSeq" id="WP_244805012.1">
    <property type="nucleotide sequence ID" value="NZ_JALIEA010000017.1"/>
</dbReference>
<feature type="transmembrane region" description="Helical" evidence="2">
    <location>
        <begin position="20"/>
        <end position="37"/>
    </location>
</feature>
<keyword evidence="2" id="KW-1133">Transmembrane helix</keyword>
<protein>
    <submittedName>
        <fullName evidence="3">Uncharacterized protein</fullName>
    </submittedName>
</protein>
<reference evidence="3" key="1">
    <citation type="submission" date="2022-04" db="EMBL/GenBank/DDBJ databases">
        <title>Corynebacterium kalidii LD5P10.</title>
        <authorList>
            <person name="Sun J.Q."/>
        </authorList>
    </citation>
    <scope>NUCLEOTIDE SEQUENCE</scope>
    <source>
        <strain evidence="3">LD5P10</strain>
    </source>
</reference>
<organism evidence="3 4">
    <name type="scientific">Corynebacterium kalidii</name>
    <dbReference type="NCBI Taxonomy" id="2931982"/>
    <lineage>
        <taxon>Bacteria</taxon>
        <taxon>Bacillati</taxon>
        <taxon>Actinomycetota</taxon>
        <taxon>Actinomycetes</taxon>
        <taxon>Mycobacteriales</taxon>
        <taxon>Corynebacteriaceae</taxon>
        <taxon>Corynebacterium</taxon>
    </lineage>
</organism>
<feature type="region of interest" description="Disordered" evidence="1">
    <location>
        <begin position="124"/>
        <end position="150"/>
    </location>
</feature>
<keyword evidence="2" id="KW-0812">Transmembrane</keyword>
<evidence type="ECO:0000313" key="4">
    <source>
        <dbReference type="Proteomes" id="UP001139207"/>
    </source>
</evidence>
<evidence type="ECO:0000256" key="2">
    <source>
        <dbReference type="SAM" id="Phobius"/>
    </source>
</evidence>
<dbReference type="EMBL" id="JALIEA010000017">
    <property type="protein sequence ID" value="MCJ7859283.1"/>
    <property type="molecule type" value="Genomic_DNA"/>
</dbReference>
<comment type="caution">
    <text evidence="3">The sequence shown here is derived from an EMBL/GenBank/DDBJ whole genome shotgun (WGS) entry which is preliminary data.</text>
</comment>
<dbReference type="AlphaFoldDB" id="A0A9X1WJD6"/>
<dbReference type="Proteomes" id="UP001139207">
    <property type="component" value="Unassembled WGS sequence"/>
</dbReference>
<accession>A0A9X1WJD6</accession>
<proteinExistence type="predicted"/>
<feature type="compositionally biased region" description="Basic and acidic residues" evidence="1">
    <location>
        <begin position="124"/>
        <end position="134"/>
    </location>
</feature>
<name>A0A9X1WJD6_9CORY</name>